<keyword evidence="4" id="KW-1185">Reference proteome</keyword>
<accession>A0A9X3IGQ8</accession>
<dbReference type="InterPro" id="IPR008565">
    <property type="entry name" value="TtsA-like_GH18_dom"/>
</dbReference>
<name>A0A9X3IGQ8_9GAMM</name>
<evidence type="ECO:0000259" key="2">
    <source>
        <dbReference type="Pfam" id="PF09374"/>
    </source>
</evidence>
<dbReference type="CDD" id="cd13926">
    <property type="entry name" value="N-acetylmuramidase_GH108"/>
    <property type="match status" value="1"/>
</dbReference>
<dbReference type="Proteomes" id="UP001146019">
    <property type="component" value="Unassembled WGS sequence"/>
</dbReference>
<evidence type="ECO:0000313" key="4">
    <source>
        <dbReference type="Proteomes" id="UP001146019"/>
    </source>
</evidence>
<protein>
    <recommendedName>
        <fullName evidence="5">Secretion activator protein</fullName>
    </recommendedName>
</protein>
<comment type="caution">
    <text evidence="3">The sequence shown here is derived from an EMBL/GenBank/DDBJ whole genome shotgun (WGS) entry which is preliminary data.</text>
</comment>
<feature type="domain" description="TtsA-like Glycoside hydrolase family 108" evidence="1">
    <location>
        <begin position="12"/>
        <end position="91"/>
    </location>
</feature>
<dbReference type="AlphaFoldDB" id="A0A9X3IGQ8"/>
<sequence>MGEKLSFDQVFERCMGHEGGYVNNPEDPGGETNWGVTIGTARANGYHGAMRSMTRLQAKEIYRKAFWERAQCAQYHSAIGFQVFDAAINHGIGNAVRMLQRAVGVADDGKVGKVTLAAINAKSLDDVLVLFNAERLEFYTKLKTFDTFGRGWSRRVVSNLRYAAGDTP</sequence>
<dbReference type="InterPro" id="IPR018537">
    <property type="entry name" value="Peptidoglycan-bd_3"/>
</dbReference>
<dbReference type="SUPFAM" id="SSF53955">
    <property type="entry name" value="Lysozyme-like"/>
    <property type="match status" value="1"/>
</dbReference>
<dbReference type="RefSeq" id="WP_266129024.1">
    <property type="nucleotide sequence ID" value="NZ_JAPKMY010000001.1"/>
</dbReference>
<dbReference type="EMBL" id="JAPKMY010000001">
    <property type="protein sequence ID" value="MCX5466509.1"/>
    <property type="molecule type" value="Genomic_DNA"/>
</dbReference>
<dbReference type="Gene3D" id="1.20.141.10">
    <property type="entry name" value="Chitosanase, subunit A, domain 1"/>
    <property type="match status" value="1"/>
</dbReference>
<evidence type="ECO:0000313" key="3">
    <source>
        <dbReference type="EMBL" id="MCX5466509.1"/>
    </source>
</evidence>
<feature type="domain" description="Peptidoglycan binding" evidence="2">
    <location>
        <begin position="94"/>
        <end position="156"/>
    </location>
</feature>
<dbReference type="Pfam" id="PF05838">
    <property type="entry name" value="Glyco_hydro_108"/>
    <property type="match status" value="1"/>
</dbReference>
<dbReference type="Pfam" id="PF09374">
    <property type="entry name" value="PG_binding_3"/>
    <property type="match status" value="1"/>
</dbReference>
<gene>
    <name evidence="3" type="ORF">OSH00_02015</name>
</gene>
<proteinExistence type="predicted"/>
<evidence type="ECO:0000259" key="1">
    <source>
        <dbReference type="Pfam" id="PF05838"/>
    </source>
</evidence>
<organism evidence="3 4">
    <name type="scientific">Acinetobacter nematophilus</name>
    <dbReference type="NCBI Taxonomy" id="2994642"/>
    <lineage>
        <taxon>Bacteria</taxon>
        <taxon>Pseudomonadati</taxon>
        <taxon>Pseudomonadota</taxon>
        <taxon>Gammaproteobacteria</taxon>
        <taxon>Moraxellales</taxon>
        <taxon>Moraxellaceae</taxon>
        <taxon>Acinetobacter</taxon>
    </lineage>
</organism>
<dbReference type="InterPro" id="IPR023346">
    <property type="entry name" value="Lysozyme-like_dom_sf"/>
</dbReference>
<evidence type="ECO:0008006" key="5">
    <source>
        <dbReference type="Google" id="ProtNLM"/>
    </source>
</evidence>
<reference evidence="3" key="1">
    <citation type="submission" date="2022-11" db="EMBL/GenBank/DDBJ databases">
        <title>Biodiversity and phylogenetic relationships of bacteria.</title>
        <authorList>
            <person name="Machado R.A.R."/>
            <person name="Bhat A."/>
            <person name="Loulou A."/>
            <person name="Kallel S."/>
        </authorList>
    </citation>
    <scope>NUCLEOTIDE SEQUENCE</scope>
    <source>
        <strain evidence="3">A-IN1</strain>
    </source>
</reference>